<comment type="caution">
    <text evidence="1">The sequence shown here is derived from an EMBL/GenBank/DDBJ whole genome shotgun (WGS) entry which is preliminary data.</text>
</comment>
<protein>
    <submittedName>
        <fullName evidence="1">Uncharacterized protein</fullName>
    </submittedName>
</protein>
<accession>A0A1V5SLX0</accession>
<dbReference type="InterPro" id="IPR054227">
    <property type="entry name" value="DUF6951"/>
</dbReference>
<gene>
    <name evidence="1" type="ORF">BWY41_01826</name>
</gene>
<organism evidence="1">
    <name type="scientific">Candidatus Atribacter allofermentans</name>
    <dbReference type="NCBI Taxonomy" id="1852833"/>
    <lineage>
        <taxon>Bacteria</taxon>
        <taxon>Pseudomonadati</taxon>
        <taxon>Atribacterota</taxon>
        <taxon>Atribacteria</taxon>
        <taxon>Atribacterales</taxon>
        <taxon>Atribacteraceae</taxon>
        <taxon>Atribacter</taxon>
    </lineage>
</organism>
<dbReference type="Proteomes" id="UP000485569">
    <property type="component" value="Unassembled WGS sequence"/>
</dbReference>
<proteinExistence type="predicted"/>
<evidence type="ECO:0000313" key="1">
    <source>
        <dbReference type="EMBL" id="OQA54952.1"/>
    </source>
</evidence>
<dbReference type="Pfam" id="PF22263">
    <property type="entry name" value="DUF6951"/>
    <property type="match status" value="1"/>
</dbReference>
<reference evidence="1" key="1">
    <citation type="submission" date="2017-02" db="EMBL/GenBank/DDBJ databases">
        <title>Delving into the versatile metabolic prowess of the omnipresent phylum Bacteroidetes.</title>
        <authorList>
            <person name="Nobu M.K."/>
            <person name="Mei R."/>
            <person name="Narihiro T."/>
            <person name="Kuroda K."/>
            <person name="Liu W.-T."/>
        </authorList>
    </citation>
    <scope>NUCLEOTIDE SEQUENCE</scope>
    <source>
        <strain evidence="1">ADurb.Bin276</strain>
    </source>
</reference>
<dbReference type="AlphaFoldDB" id="A0A1V5SLX0"/>
<dbReference type="EMBL" id="MWBQ01000188">
    <property type="protein sequence ID" value="OQA54952.1"/>
    <property type="molecule type" value="Genomic_DNA"/>
</dbReference>
<sequence length="113" mass="12115">MEKVQVKINAGICGFVTVVEAQSSDGQMVHLKIVSPCETIRKLNDSISEVDAFNEIGQGFNGAIYQVVQKTIIGCCSGCVVPSGIYKVMQVAAQLALPALATIEFLKKEEINP</sequence>
<name>A0A1V5SLX0_9BACT</name>